<evidence type="ECO:0000313" key="3">
    <source>
        <dbReference type="EMBL" id="KAG0584880.1"/>
    </source>
</evidence>
<keyword evidence="2" id="KW-1133">Transmembrane helix</keyword>
<gene>
    <name evidence="3" type="ORF">KC19_3G242100</name>
</gene>
<dbReference type="EMBL" id="CM026423">
    <property type="protein sequence ID" value="KAG0584880.1"/>
    <property type="molecule type" value="Genomic_DNA"/>
</dbReference>
<dbReference type="AlphaFoldDB" id="A0A8T0IMA4"/>
<keyword evidence="2" id="KW-0812">Transmembrane</keyword>
<reference evidence="3" key="1">
    <citation type="submission" date="2020-06" db="EMBL/GenBank/DDBJ databases">
        <title>WGS assembly of Ceratodon purpureus strain R40.</title>
        <authorList>
            <person name="Carey S.B."/>
            <person name="Jenkins J."/>
            <person name="Shu S."/>
            <person name="Lovell J.T."/>
            <person name="Sreedasyam A."/>
            <person name="Maumus F."/>
            <person name="Tiley G.P."/>
            <person name="Fernandez-Pozo N."/>
            <person name="Barry K."/>
            <person name="Chen C."/>
            <person name="Wang M."/>
            <person name="Lipzen A."/>
            <person name="Daum C."/>
            <person name="Saski C.A."/>
            <person name="Payton A.C."/>
            <person name="Mcbreen J.C."/>
            <person name="Conrad R.E."/>
            <person name="Kollar L.M."/>
            <person name="Olsson S."/>
            <person name="Huttunen S."/>
            <person name="Landis J.B."/>
            <person name="Wickett N.J."/>
            <person name="Johnson M.G."/>
            <person name="Rensing S.A."/>
            <person name="Grimwood J."/>
            <person name="Schmutz J."/>
            <person name="Mcdaniel S.F."/>
        </authorList>
    </citation>
    <scope>NUCLEOTIDE SEQUENCE</scope>
    <source>
        <strain evidence="3">R40</strain>
    </source>
</reference>
<evidence type="ECO:0000256" key="2">
    <source>
        <dbReference type="SAM" id="Phobius"/>
    </source>
</evidence>
<feature type="transmembrane region" description="Helical" evidence="2">
    <location>
        <begin position="41"/>
        <end position="60"/>
    </location>
</feature>
<comment type="caution">
    <text evidence="3">The sequence shown here is derived from an EMBL/GenBank/DDBJ whole genome shotgun (WGS) entry which is preliminary data.</text>
</comment>
<protein>
    <submittedName>
        <fullName evidence="3">Uncharacterized protein</fullName>
    </submittedName>
</protein>
<accession>A0A8T0IMA4</accession>
<name>A0A8T0IMA4_CERPU</name>
<sequence length="108" mass="11967">MRSRCDAMRCDGLLSIAIPVALAHLRKAPPAPPRRHNMNPMEVICGVTGLAFSLACLAFVRHVGSITTLARSVDKGIKDLKEKVEDTEKKIAATTDSIHQIWVRRDYD</sequence>
<proteinExistence type="predicted"/>
<dbReference type="Proteomes" id="UP000822688">
    <property type="component" value="Chromosome 3"/>
</dbReference>
<evidence type="ECO:0000313" key="4">
    <source>
        <dbReference type="Proteomes" id="UP000822688"/>
    </source>
</evidence>
<organism evidence="3 4">
    <name type="scientific">Ceratodon purpureus</name>
    <name type="common">Fire moss</name>
    <name type="synonym">Dicranum purpureum</name>
    <dbReference type="NCBI Taxonomy" id="3225"/>
    <lineage>
        <taxon>Eukaryota</taxon>
        <taxon>Viridiplantae</taxon>
        <taxon>Streptophyta</taxon>
        <taxon>Embryophyta</taxon>
        <taxon>Bryophyta</taxon>
        <taxon>Bryophytina</taxon>
        <taxon>Bryopsida</taxon>
        <taxon>Dicranidae</taxon>
        <taxon>Pseudoditrichales</taxon>
        <taxon>Ditrichaceae</taxon>
        <taxon>Ceratodon</taxon>
    </lineage>
</organism>
<evidence type="ECO:0000256" key="1">
    <source>
        <dbReference type="SAM" id="Coils"/>
    </source>
</evidence>
<feature type="coiled-coil region" evidence="1">
    <location>
        <begin position="70"/>
        <end position="97"/>
    </location>
</feature>
<keyword evidence="1" id="KW-0175">Coiled coil</keyword>
<keyword evidence="4" id="KW-1185">Reference proteome</keyword>
<keyword evidence="2" id="KW-0472">Membrane</keyword>